<dbReference type="CDD" id="cd04647">
    <property type="entry name" value="LbH_MAT_like"/>
    <property type="match status" value="1"/>
</dbReference>
<protein>
    <submittedName>
        <fullName evidence="3">Hexapeptide repeat-containing transferase</fullName>
        <ecNumber evidence="3">2.3.1.-</ecNumber>
    </submittedName>
</protein>
<dbReference type="PANTHER" id="PTHR23416:SF23">
    <property type="entry name" value="ACETYLTRANSFERASE C18B11.09C-RELATED"/>
    <property type="match status" value="1"/>
</dbReference>
<dbReference type="InterPro" id="IPR011004">
    <property type="entry name" value="Trimer_LpxA-like_sf"/>
</dbReference>
<evidence type="ECO:0000313" key="4">
    <source>
        <dbReference type="Proteomes" id="UP000306562"/>
    </source>
</evidence>
<keyword evidence="3" id="KW-0012">Acyltransferase</keyword>
<name>A0AAX3IAE9_9PSED</name>
<keyword evidence="2 3" id="KW-0808">Transferase</keyword>
<dbReference type="InterPro" id="IPR051159">
    <property type="entry name" value="Hexapeptide_acetyltransf"/>
</dbReference>
<dbReference type="GeneID" id="61829667"/>
<proteinExistence type="inferred from homology"/>
<sequence length="233" mass="24940">MLIELVEFLSLKIRKRGIKLDRRIPDSYLFDFVLSKAFMVINGFMKFRRLSVILVGKRVTVKARSLIFGGEGLVIDEGCFIDALAVKGITFGRGVSLKKNVIIECTGSLTKLGEGLSIGNNVGIGSGSFLGCAGGITIGDDTIIGNYVSFHSENHNFAEPATPIRLQGVNNTGIHIGSNCWIGAKVTVLDGVFLEDGCVIAAGAVLKAGRYASNSIYAGVPAKRIKERSEKDV</sequence>
<dbReference type="InterPro" id="IPR001451">
    <property type="entry name" value="Hexapep"/>
</dbReference>
<dbReference type="Proteomes" id="UP000306562">
    <property type="component" value="Chromosome"/>
</dbReference>
<evidence type="ECO:0000313" key="3">
    <source>
        <dbReference type="EMBL" id="VTR02854.1"/>
    </source>
</evidence>
<dbReference type="Pfam" id="PF14602">
    <property type="entry name" value="Hexapep_2"/>
    <property type="match status" value="2"/>
</dbReference>
<dbReference type="GO" id="GO:0008374">
    <property type="term" value="F:O-acyltransferase activity"/>
    <property type="evidence" value="ECO:0007669"/>
    <property type="project" value="TreeGrafter"/>
</dbReference>
<dbReference type="GO" id="GO:0005829">
    <property type="term" value="C:cytosol"/>
    <property type="evidence" value="ECO:0007669"/>
    <property type="project" value="TreeGrafter"/>
</dbReference>
<dbReference type="SUPFAM" id="SSF51161">
    <property type="entry name" value="Trimeric LpxA-like enzymes"/>
    <property type="match status" value="1"/>
</dbReference>
<dbReference type="RefSeq" id="WP_057022145.1">
    <property type="nucleotide sequence ID" value="NZ_CBCSGQ010000036.1"/>
</dbReference>
<dbReference type="EC" id="2.3.1.-" evidence="3"/>
<reference evidence="3 4" key="1">
    <citation type="submission" date="2019-05" db="EMBL/GenBank/DDBJ databases">
        <authorList>
            <consortium name="Pathogen Informatics"/>
        </authorList>
    </citation>
    <scope>NUCLEOTIDE SEQUENCE [LARGE SCALE GENOMIC DNA]</scope>
    <source>
        <strain evidence="3 4">NCTC10696</strain>
    </source>
</reference>
<comment type="similarity">
    <text evidence="1">Belongs to the transferase hexapeptide repeat family.</text>
</comment>
<dbReference type="PANTHER" id="PTHR23416">
    <property type="entry name" value="SIALIC ACID SYNTHASE-RELATED"/>
    <property type="match status" value="1"/>
</dbReference>
<dbReference type="AlphaFoldDB" id="A0AAX3IAE9"/>
<organism evidence="3 4">
    <name type="scientific">Pseudomonas synxantha</name>
    <dbReference type="NCBI Taxonomy" id="47883"/>
    <lineage>
        <taxon>Bacteria</taxon>
        <taxon>Pseudomonadati</taxon>
        <taxon>Pseudomonadota</taxon>
        <taxon>Gammaproteobacteria</taxon>
        <taxon>Pseudomonadales</taxon>
        <taxon>Pseudomonadaceae</taxon>
        <taxon>Pseudomonas</taxon>
    </lineage>
</organism>
<accession>A0AAX3IAE9</accession>
<gene>
    <name evidence="3" type="ORF">NCTC10696_04046</name>
</gene>
<dbReference type="EMBL" id="LR590482">
    <property type="protein sequence ID" value="VTR02854.1"/>
    <property type="molecule type" value="Genomic_DNA"/>
</dbReference>
<evidence type="ECO:0000256" key="1">
    <source>
        <dbReference type="ARBA" id="ARBA00007274"/>
    </source>
</evidence>
<evidence type="ECO:0000256" key="2">
    <source>
        <dbReference type="ARBA" id="ARBA00022679"/>
    </source>
</evidence>
<dbReference type="Gene3D" id="2.160.10.10">
    <property type="entry name" value="Hexapeptide repeat proteins"/>
    <property type="match status" value="1"/>
</dbReference>